<name>A0ABW5KZZ6_9SPHI</name>
<reference evidence="2" key="1">
    <citation type="journal article" date="2019" name="Int. J. Syst. Evol. Microbiol.">
        <title>The Global Catalogue of Microorganisms (GCM) 10K type strain sequencing project: providing services to taxonomists for standard genome sequencing and annotation.</title>
        <authorList>
            <consortium name="The Broad Institute Genomics Platform"/>
            <consortium name="The Broad Institute Genome Sequencing Center for Infectious Disease"/>
            <person name="Wu L."/>
            <person name="Ma J."/>
        </authorList>
    </citation>
    <scope>NUCLEOTIDE SEQUENCE [LARGE SCALE GENOMIC DNA]</scope>
    <source>
        <strain evidence="2">KCTC 52298</strain>
    </source>
</reference>
<accession>A0ABW5KZZ6</accession>
<dbReference type="Proteomes" id="UP001597440">
    <property type="component" value="Unassembled WGS sequence"/>
</dbReference>
<evidence type="ECO:0000313" key="2">
    <source>
        <dbReference type="Proteomes" id="UP001597440"/>
    </source>
</evidence>
<dbReference type="Pfam" id="PF16132">
    <property type="entry name" value="DUF4843"/>
    <property type="match status" value="1"/>
</dbReference>
<protein>
    <submittedName>
        <fullName evidence="1">DUF4843 domain-containing protein</fullName>
    </submittedName>
</protein>
<dbReference type="RefSeq" id="WP_210352921.1">
    <property type="nucleotide sequence ID" value="NZ_JAEQMU010000001.1"/>
</dbReference>
<keyword evidence="2" id="KW-1185">Reference proteome</keyword>
<dbReference type="PROSITE" id="PS51257">
    <property type="entry name" value="PROKAR_LIPOPROTEIN"/>
    <property type="match status" value="1"/>
</dbReference>
<comment type="caution">
    <text evidence="1">The sequence shown here is derived from an EMBL/GenBank/DDBJ whole genome shotgun (WGS) entry which is preliminary data.</text>
</comment>
<sequence length="257" mass="29045">MKIIYYLGILATGLIALSSCKKSELDSFDSPSQIYFYDTEAFTGKIRDSLMVSFARLPIGTKDTVLNLPLGYIGKVSAQDRSYRVVVDKALTTAEEGKHYVLLPEAYKVSAGSSNVKLPIKVISNPDLDKKTVQIVLKLEKNENFDIGFHALNTDLSPVEVSSYRVLLSNMLLKPDWWSTYVESLLGDFSRKKVELIYEVTGKDLDYLEETITKKYEYDPVKVIARETQIHINYKRSIGEEIKDENGMPVNMGSYVN</sequence>
<dbReference type="InterPro" id="IPR032299">
    <property type="entry name" value="DUF4843"/>
</dbReference>
<proteinExistence type="predicted"/>
<organism evidence="1 2">
    <name type="scientific">Sphingobacterium tabacisoli</name>
    <dbReference type="NCBI Taxonomy" id="2044855"/>
    <lineage>
        <taxon>Bacteria</taxon>
        <taxon>Pseudomonadati</taxon>
        <taxon>Bacteroidota</taxon>
        <taxon>Sphingobacteriia</taxon>
        <taxon>Sphingobacteriales</taxon>
        <taxon>Sphingobacteriaceae</taxon>
        <taxon>Sphingobacterium</taxon>
    </lineage>
</organism>
<evidence type="ECO:0000313" key="1">
    <source>
        <dbReference type="EMBL" id="MFD2554512.1"/>
    </source>
</evidence>
<gene>
    <name evidence="1" type="ORF">ACFSQW_08930</name>
</gene>
<dbReference type="EMBL" id="JBHULD010000014">
    <property type="protein sequence ID" value="MFD2554512.1"/>
    <property type="molecule type" value="Genomic_DNA"/>
</dbReference>